<proteinExistence type="predicted"/>
<organism evidence="2 3">
    <name type="scientific">Trematosphaeria pertusa</name>
    <dbReference type="NCBI Taxonomy" id="390896"/>
    <lineage>
        <taxon>Eukaryota</taxon>
        <taxon>Fungi</taxon>
        <taxon>Dikarya</taxon>
        <taxon>Ascomycota</taxon>
        <taxon>Pezizomycotina</taxon>
        <taxon>Dothideomycetes</taxon>
        <taxon>Pleosporomycetidae</taxon>
        <taxon>Pleosporales</taxon>
        <taxon>Massarineae</taxon>
        <taxon>Trematosphaeriaceae</taxon>
        <taxon>Trematosphaeria</taxon>
    </lineage>
</organism>
<dbReference type="Proteomes" id="UP000800094">
    <property type="component" value="Unassembled WGS sequence"/>
</dbReference>
<dbReference type="RefSeq" id="XP_033676102.1">
    <property type="nucleotide sequence ID" value="XM_033834233.1"/>
</dbReference>
<dbReference type="OrthoDB" id="3801063at2759"/>
<accession>A0A6A6HTL4</accession>
<protein>
    <submittedName>
        <fullName evidence="2">Uncharacterized protein</fullName>
    </submittedName>
</protein>
<keyword evidence="3" id="KW-1185">Reference proteome</keyword>
<evidence type="ECO:0000256" key="1">
    <source>
        <dbReference type="SAM" id="MobiDB-lite"/>
    </source>
</evidence>
<reference evidence="2" key="1">
    <citation type="journal article" date="2020" name="Stud. Mycol.">
        <title>101 Dothideomycetes genomes: a test case for predicting lifestyles and emergence of pathogens.</title>
        <authorList>
            <person name="Haridas S."/>
            <person name="Albert R."/>
            <person name="Binder M."/>
            <person name="Bloem J."/>
            <person name="Labutti K."/>
            <person name="Salamov A."/>
            <person name="Andreopoulos B."/>
            <person name="Baker S."/>
            <person name="Barry K."/>
            <person name="Bills G."/>
            <person name="Bluhm B."/>
            <person name="Cannon C."/>
            <person name="Castanera R."/>
            <person name="Culley D."/>
            <person name="Daum C."/>
            <person name="Ezra D."/>
            <person name="Gonzalez J."/>
            <person name="Henrissat B."/>
            <person name="Kuo A."/>
            <person name="Liang C."/>
            <person name="Lipzen A."/>
            <person name="Lutzoni F."/>
            <person name="Magnuson J."/>
            <person name="Mondo S."/>
            <person name="Nolan M."/>
            <person name="Ohm R."/>
            <person name="Pangilinan J."/>
            <person name="Park H.-J."/>
            <person name="Ramirez L."/>
            <person name="Alfaro M."/>
            <person name="Sun H."/>
            <person name="Tritt A."/>
            <person name="Yoshinaga Y."/>
            <person name="Zwiers L.-H."/>
            <person name="Turgeon B."/>
            <person name="Goodwin S."/>
            <person name="Spatafora J."/>
            <person name="Crous P."/>
            <person name="Grigoriev I."/>
        </authorList>
    </citation>
    <scope>NUCLEOTIDE SEQUENCE</scope>
    <source>
        <strain evidence="2">CBS 122368</strain>
    </source>
</reference>
<dbReference type="GeneID" id="54587563"/>
<feature type="compositionally biased region" description="Basic and acidic residues" evidence="1">
    <location>
        <begin position="13"/>
        <end position="22"/>
    </location>
</feature>
<name>A0A6A6HTL4_9PLEO</name>
<sequence length="484" mass="52967">MCPSPDGALCPVGRDRQQDSGEHAQGTSLTSHSAQIAPSDDVPYQFDANGNPQLVFRNSEEALAYRRRVTMPSQLSPSTDPTIMDVFNHREAYVAEMIRAMYNLDGVRDKPEARERKLFDLGQPDATCGYEVEAACRVLFDTVIDRCCQGYRGATKDNKAGTPRNYESDRDGNCTTRIQNVINCLRQWKAACRDILCDDYRCILLANHPLAYAGCKVSYQRNNNLKKVAIDKSKAVLAREADVISAAEMARVQGNLLPKPGPASTATDLDAERVVNNNRGNRTEVTNDHYSLSDLAAKQAHTRMEGGQGTSFAQPLLGNNAGEAVDGITASSYPKDGLPPDFVAPANGFYGADVWYTSTAHHLHVTDPFDHGMYAQNPGVPPYMDMTTPKLTEAGWLDNAPATIFDAAFDGAAFYLPSPPPAGVGTKREPTDEPDEQGLTRPTYSKRLKQSDSKLCYGSEDAMGVRMAYRDSHAVEAEMAYADK</sequence>
<feature type="region of interest" description="Disordered" evidence="1">
    <location>
        <begin position="419"/>
        <end position="445"/>
    </location>
</feature>
<feature type="region of interest" description="Disordered" evidence="1">
    <location>
        <begin position="1"/>
        <end position="42"/>
    </location>
</feature>
<gene>
    <name evidence="2" type="ORF">BU26DRAFT_572322</name>
</gene>
<evidence type="ECO:0000313" key="3">
    <source>
        <dbReference type="Proteomes" id="UP000800094"/>
    </source>
</evidence>
<evidence type="ECO:0000313" key="2">
    <source>
        <dbReference type="EMBL" id="KAF2241098.1"/>
    </source>
</evidence>
<dbReference type="AlphaFoldDB" id="A0A6A6HTL4"/>
<feature type="compositionally biased region" description="Polar residues" evidence="1">
    <location>
        <begin position="25"/>
        <end position="36"/>
    </location>
</feature>
<dbReference type="EMBL" id="ML987214">
    <property type="protein sequence ID" value="KAF2241098.1"/>
    <property type="molecule type" value="Genomic_DNA"/>
</dbReference>